<comment type="caution">
    <text evidence="2">The sequence shown here is derived from an EMBL/GenBank/DDBJ whole genome shotgun (WGS) entry which is preliminary data.</text>
</comment>
<evidence type="ECO:0000313" key="3">
    <source>
        <dbReference type="Proteomes" id="UP000014139"/>
    </source>
</evidence>
<evidence type="ECO:0000313" key="2">
    <source>
        <dbReference type="EMBL" id="EOD65660.1"/>
    </source>
</evidence>
<sequence length="176" mass="18548">AQQAPAAPAQDVARPAPKDPRFAVQREALKAALQQPAIAGPEYDALPLEAFTHPVYVAVHEAVLKAGGAGSGLTGPALLDAAAPHCPEGTVRRVLSELAVEPLQAKDEVDSRYISSILARLQEGLVGRQIAEIKGKLQRLSPVEAPDDYRALFGDLVALEQYKKSLGEQAAAGAWS</sequence>
<dbReference type="InterPro" id="IPR013173">
    <property type="entry name" value="DNA_primase_DnaG_DnaB-bd_dom"/>
</dbReference>
<protein>
    <submittedName>
        <fullName evidence="2">DNA primase</fullName>
    </submittedName>
</protein>
<feature type="domain" description="DNA primase DnaG DnaB-binding" evidence="1">
    <location>
        <begin position="24"/>
        <end position="153"/>
    </location>
</feature>
<dbReference type="GO" id="GO:0006269">
    <property type="term" value="P:DNA replication, synthesis of primer"/>
    <property type="evidence" value="ECO:0007669"/>
    <property type="project" value="InterPro"/>
</dbReference>
<accession>R1HQ35</accession>
<reference evidence="2 3" key="1">
    <citation type="submission" date="2013-02" db="EMBL/GenBank/DDBJ databases">
        <title>Draft genome sequence of Amycolatopsis vancoresmycina strain DSM 44592T.</title>
        <authorList>
            <person name="Kumar S."/>
            <person name="Kaur N."/>
            <person name="Kaur C."/>
            <person name="Raghava G.P.S."/>
            <person name="Mayilraj S."/>
        </authorList>
    </citation>
    <scope>NUCLEOTIDE SEQUENCE [LARGE SCALE GENOMIC DNA]</scope>
    <source>
        <strain evidence="2 3">DSM 44592</strain>
    </source>
</reference>
<gene>
    <name evidence="2" type="ORF">H480_25623</name>
</gene>
<keyword evidence="3" id="KW-1185">Reference proteome</keyword>
<proteinExistence type="predicted"/>
<organism evidence="2 3">
    <name type="scientific">Amycolatopsis vancoresmycina DSM 44592</name>
    <dbReference type="NCBI Taxonomy" id="1292037"/>
    <lineage>
        <taxon>Bacteria</taxon>
        <taxon>Bacillati</taxon>
        <taxon>Actinomycetota</taxon>
        <taxon>Actinomycetes</taxon>
        <taxon>Pseudonocardiales</taxon>
        <taxon>Pseudonocardiaceae</taxon>
        <taxon>Amycolatopsis</taxon>
    </lineage>
</organism>
<dbReference type="PATRIC" id="fig|1292037.4.peg.4848"/>
<dbReference type="Pfam" id="PF08278">
    <property type="entry name" value="DnaG_DnaB_bind"/>
    <property type="match status" value="1"/>
</dbReference>
<name>R1HQ35_9PSEU</name>
<dbReference type="AlphaFoldDB" id="R1HQ35"/>
<evidence type="ECO:0000259" key="1">
    <source>
        <dbReference type="SMART" id="SM00766"/>
    </source>
</evidence>
<dbReference type="Proteomes" id="UP000014139">
    <property type="component" value="Unassembled WGS sequence"/>
</dbReference>
<feature type="non-terminal residue" evidence="2">
    <location>
        <position position="1"/>
    </location>
</feature>
<dbReference type="EMBL" id="AOUO01000382">
    <property type="protein sequence ID" value="EOD65660.1"/>
    <property type="molecule type" value="Genomic_DNA"/>
</dbReference>
<dbReference type="SMART" id="SM00766">
    <property type="entry name" value="DnaG_DnaB_bind"/>
    <property type="match status" value="1"/>
</dbReference>